<dbReference type="OrthoDB" id="2098326at2759"/>
<evidence type="ECO:0000313" key="3">
    <source>
        <dbReference type="Proteomes" id="UP000019384"/>
    </source>
</evidence>
<accession>W6MQK7</accession>
<organism evidence="2 3">
    <name type="scientific">Kuraishia capsulata CBS 1993</name>
    <dbReference type="NCBI Taxonomy" id="1382522"/>
    <lineage>
        <taxon>Eukaryota</taxon>
        <taxon>Fungi</taxon>
        <taxon>Dikarya</taxon>
        <taxon>Ascomycota</taxon>
        <taxon>Saccharomycotina</taxon>
        <taxon>Pichiomycetes</taxon>
        <taxon>Pichiales</taxon>
        <taxon>Pichiaceae</taxon>
        <taxon>Kuraishia</taxon>
    </lineage>
</organism>
<feature type="domain" description="GST C-terminal" evidence="1">
    <location>
        <begin position="47"/>
        <end position="188"/>
    </location>
</feature>
<dbReference type="Pfam" id="PF00043">
    <property type="entry name" value="GST_C"/>
    <property type="match status" value="1"/>
</dbReference>
<dbReference type="Gene3D" id="1.20.1050.10">
    <property type="match status" value="1"/>
</dbReference>
<dbReference type="RefSeq" id="XP_022460608.1">
    <property type="nucleotide sequence ID" value="XM_022601354.1"/>
</dbReference>
<sequence length="188" mass="21586">MLAPEAFKQLTKPSRSPVLEIDGKRYTESGFLFELLLEKYNNVYTYSPEELERIKFFLHFTEGSLQPPLVMLLVSSAASTHAPVFIRFAIKAFMNKIDQAYALPAAVENFEYLESELETHDYFVNNKISPADIILSFPIMTGGSRVENFDANYPRLAKWKRLLEEDLDYKEASKRVRAAEEKAFGTKL</sequence>
<dbReference type="InterPro" id="IPR010987">
    <property type="entry name" value="Glutathione-S-Trfase_C-like"/>
</dbReference>
<dbReference type="AlphaFoldDB" id="W6MQK7"/>
<protein>
    <recommendedName>
        <fullName evidence="1">GST C-terminal domain-containing protein</fullName>
    </recommendedName>
</protein>
<dbReference type="InterPro" id="IPR004046">
    <property type="entry name" value="GST_C"/>
</dbReference>
<reference evidence="2" key="2">
    <citation type="submission" date="2014-02" db="EMBL/GenBank/DDBJ databases">
        <title>Complete DNA sequence of /Kuraishia capsulata/ illustrates novel genomic features among budding yeasts (/Saccharomycotina/).</title>
        <authorList>
            <person name="Morales L."/>
            <person name="Noel B."/>
            <person name="Porcel B."/>
            <person name="Marcet-Houben M."/>
            <person name="Hullo M-F."/>
            <person name="Sacerdot C."/>
            <person name="Tekaia F."/>
            <person name="Leh-Louis V."/>
            <person name="Despons L."/>
            <person name="Khanna V."/>
            <person name="Aury J-M."/>
            <person name="Barbe V."/>
            <person name="Couloux A."/>
            <person name="Labadie K."/>
            <person name="Pelletier E."/>
            <person name="Souciet J-L."/>
            <person name="Boekhout T."/>
            <person name="Gabaldon T."/>
            <person name="Wincker P."/>
            <person name="Dujon B."/>
        </authorList>
    </citation>
    <scope>NUCLEOTIDE SEQUENCE</scope>
    <source>
        <strain evidence="2">CBS 1993</strain>
    </source>
</reference>
<dbReference type="SUPFAM" id="SSF47616">
    <property type="entry name" value="GST C-terminal domain-like"/>
    <property type="match status" value="1"/>
</dbReference>
<dbReference type="EMBL" id="HG793129">
    <property type="protein sequence ID" value="CDK28618.1"/>
    <property type="molecule type" value="Genomic_DNA"/>
</dbReference>
<name>W6MQK7_9ASCO</name>
<evidence type="ECO:0000313" key="2">
    <source>
        <dbReference type="EMBL" id="CDK28618.1"/>
    </source>
</evidence>
<dbReference type="PANTHER" id="PTHR44051">
    <property type="entry name" value="GLUTATHIONE S-TRANSFERASE-RELATED"/>
    <property type="match status" value="1"/>
</dbReference>
<evidence type="ECO:0000259" key="1">
    <source>
        <dbReference type="PROSITE" id="PS50405"/>
    </source>
</evidence>
<gene>
    <name evidence="2" type="ORF">KUCA_T00004602001</name>
</gene>
<dbReference type="PANTHER" id="PTHR44051:SF9">
    <property type="entry name" value="GLUTATHIONE S-TRANSFERASE 1"/>
    <property type="match status" value="1"/>
</dbReference>
<proteinExistence type="predicted"/>
<dbReference type="GeneID" id="34521996"/>
<dbReference type="PROSITE" id="PS50405">
    <property type="entry name" value="GST_CTER"/>
    <property type="match status" value="1"/>
</dbReference>
<dbReference type="Proteomes" id="UP000019384">
    <property type="component" value="Unassembled WGS sequence"/>
</dbReference>
<reference evidence="2" key="1">
    <citation type="submission" date="2013-12" db="EMBL/GenBank/DDBJ databases">
        <authorList>
            <person name="Genoscope - CEA"/>
        </authorList>
    </citation>
    <scope>NUCLEOTIDE SEQUENCE</scope>
    <source>
        <strain evidence="2">CBS 1993</strain>
    </source>
</reference>
<dbReference type="InterPro" id="IPR036282">
    <property type="entry name" value="Glutathione-S-Trfase_C_sf"/>
</dbReference>
<keyword evidence="3" id="KW-1185">Reference proteome</keyword>
<dbReference type="STRING" id="1382522.W6MQK7"/>
<dbReference type="HOGENOM" id="CLU_011226_15_5_1"/>